<evidence type="ECO:0000256" key="7">
    <source>
        <dbReference type="ARBA" id="ARBA00023157"/>
    </source>
</evidence>
<evidence type="ECO:0000256" key="8">
    <source>
        <dbReference type="ARBA" id="ARBA00051542"/>
    </source>
</evidence>
<comment type="subcellular location">
    <subcellularLocation>
        <location evidence="9">Cytoplasm</location>
    </subcellularLocation>
</comment>
<evidence type="ECO:0000313" key="13">
    <source>
        <dbReference type="Proteomes" id="UP000215215"/>
    </source>
</evidence>
<feature type="domain" description="tRNA-specific 2-thiouridylase MnmA-like C-terminal" evidence="10">
    <location>
        <begin position="259"/>
        <end position="330"/>
    </location>
</feature>
<dbReference type="EMBL" id="NOZQ01000209">
    <property type="protein sequence ID" value="OYD13984.1"/>
    <property type="molecule type" value="Genomic_DNA"/>
</dbReference>
<keyword evidence="6 9" id="KW-0694">RNA-binding</keyword>
<dbReference type="Gene3D" id="2.30.30.280">
    <property type="entry name" value="Adenine nucleotide alpha hydrolases-like domains"/>
    <property type="match status" value="1"/>
</dbReference>
<dbReference type="GO" id="GO:0005524">
    <property type="term" value="F:ATP binding"/>
    <property type="evidence" value="ECO:0007669"/>
    <property type="project" value="UniProtKB-KW"/>
</dbReference>
<dbReference type="NCBIfam" id="NF001138">
    <property type="entry name" value="PRK00143.1"/>
    <property type="match status" value="1"/>
</dbReference>
<name>A0A235BP37_UNCW3</name>
<dbReference type="HAMAP" id="MF_00144">
    <property type="entry name" value="tRNA_thiouridyl_MnmA"/>
    <property type="match status" value="1"/>
</dbReference>
<dbReference type="NCBIfam" id="TIGR00420">
    <property type="entry name" value="trmU"/>
    <property type="match status" value="1"/>
</dbReference>
<evidence type="ECO:0000256" key="6">
    <source>
        <dbReference type="ARBA" id="ARBA00022884"/>
    </source>
</evidence>
<protein>
    <recommendedName>
        <fullName evidence="9">tRNA-specific 2-thiouridylase MnmA</fullName>
        <ecNumber evidence="9">2.8.1.13</ecNumber>
    </recommendedName>
</protein>
<comment type="catalytic activity">
    <reaction evidence="8 9">
        <text>S-sulfanyl-L-cysteinyl-[protein] + uridine(34) in tRNA + AH2 + ATP = 2-thiouridine(34) in tRNA + L-cysteinyl-[protein] + A + AMP + diphosphate + H(+)</text>
        <dbReference type="Rhea" id="RHEA:47032"/>
        <dbReference type="Rhea" id="RHEA-COMP:10131"/>
        <dbReference type="Rhea" id="RHEA-COMP:11726"/>
        <dbReference type="Rhea" id="RHEA-COMP:11727"/>
        <dbReference type="Rhea" id="RHEA-COMP:11728"/>
        <dbReference type="ChEBI" id="CHEBI:13193"/>
        <dbReference type="ChEBI" id="CHEBI:15378"/>
        <dbReference type="ChEBI" id="CHEBI:17499"/>
        <dbReference type="ChEBI" id="CHEBI:29950"/>
        <dbReference type="ChEBI" id="CHEBI:30616"/>
        <dbReference type="ChEBI" id="CHEBI:33019"/>
        <dbReference type="ChEBI" id="CHEBI:61963"/>
        <dbReference type="ChEBI" id="CHEBI:65315"/>
        <dbReference type="ChEBI" id="CHEBI:87170"/>
        <dbReference type="ChEBI" id="CHEBI:456215"/>
        <dbReference type="EC" id="2.8.1.13"/>
    </reaction>
</comment>
<dbReference type="Pfam" id="PF03054">
    <property type="entry name" value="tRNA_Me_trans"/>
    <property type="match status" value="1"/>
</dbReference>
<feature type="region of interest" description="Interaction with tRNA" evidence="9">
    <location>
        <begin position="284"/>
        <end position="285"/>
    </location>
</feature>
<dbReference type="AlphaFoldDB" id="A0A235BP37"/>
<feature type="active site" description="Nucleophile" evidence="9">
    <location>
        <position position="89"/>
    </location>
</feature>
<dbReference type="PANTHER" id="PTHR11933:SF5">
    <property type="entry name" value="MITOCHONDRIAL TRNA-SPECIFIC 2-THIOURIDYLASE 1"/>
    <property type="match status" value="1"/>
</dbReference>
<feature type="active site" description="Cysteine persulfide intermediate" evidence="9">
    <location>
        <position position="181"/>
    </location>
</feature>
<dbReference type="InterPro" id="IPR004506">
    <property type="entry name" value="MnmA-like"/>
</dbReference>
<evidence type="ECO:0000259" key="11">
    <source>
        <dbReference type="Pfam" id="PF20259"/>
    </source>
</evidence>
<dbReference type="GO" id="GO:0000049">
    <property type="term" value="F:tRNA binding"/>
    <property type="evidence" value="ECO:0007669"/>
    <property type="project" value="UniProtKB-KW"/>
</dbReference>
<keyword evidence="1 9" id="KW-0820">tRNA-binding</keyword>
<accession>A0A235BP37</accession>
<feature type="binding site" evidence="9">
    <location>
        <position position="110"/>
    </location>
    <ligand>
        <name>ATP</name>
        <dbReference type="ChEBI" id="CHEBI:30616"/>
    </ligand>
</feature>
<proteinExistence type="inferred from homology"/>
<dbReference type="GO" id="GO:0103016">
    <property type="term" value="F:tRNA-uridine 2-sulfurtransferase activity"/>
    <property type="evidence" value="ECO:0007669"/>
    <property type="project" value="UniProtKB-EC"/>
</dbReference>
<feature type="binding site" evidence="9">
    <location>
        <position position="32"/>
    </location>
    <ligand>
        <name>ATP</name>
        <dbReference type="ChEBI" id="CHEBI:30616"/>
    </ligand>
</feature>
<dbReference type="EC" id="2.8.1.13" evidence="9"/>
<dbReference type="SUPFAM" id="SSF52402">
    <property type="entry name" value="Adenine nucleotide alpha hydrolases-like"/>
    <property type="match status" value="1"/>
</dbReference>
<keyword evidence="9" id="KW-0963">Cytoplasm</keyword>
<dbReference type="Pfam" id="PF20259">
    <property type="entry name" value="tRNA_Me_trans_M"/>
    <property type="match status" value="1"/>
</dbReference>
<keyword evidence="5 9" id="KW-0067">ATP-binding</keyword>
<dbReference type="Proteomes" id="UP000215215">
    <property type="component" value="Unassembled WGS sequence"/>
</dbReference>
<dbReference type="FunFam" id="2.30.30.280:FF:000001">
    <property type="entry name" value="tRNA-specific 2-thiouridylase MnmA"/>
    <property type="match status" value="1"/>
</dbReference>
<feature type="site" description="Interaction with tRNA" evidence="9">
    <location>
        <position position="111"/>
    </location>
</feature>
<comment type="caution">
    <text evidence="9">Lacks conserved residue(s) required for the propagation of feature annotation.</text>
</comment>
<comment type="similarity">
    <text evidence="9">Belongs to the MnmA/TRMU family.</text>
</comment>
<evidence type="ECO:0000256" key="5">
    <source>
        <dbReference type="ARBA" id="ARBA00022840"/>
    </source>
</evidence>
<reference evidence="12 13" key="1">
    <citation type="submission" date="2017-07" db="EMBL/GenBank/DDBJ databases">
        <title>Recovery of genomes from metagenomes via a dereplication, aggregation, and scoring strategy.</title>
        <authorList>
            <person name="Sieber C.M."/>
            <person name="Probst A.J."/>
            <person name="Sharrar A."/>
            <person name="Thomas B.C."/>
            <person name="Hess M."/>
            <person name="Tringe S.G."/>
            <person name="Banfield J.F."/>
        </authorList>
    </citation>
    <scope>NUCLEOTIDE SEQUENCE [LARGE SCALE GENOMIC DNA]</scope>
    <source>
        <strain evidence="12">JGI_Cruoil_03_44_89</strain>
    </source>
</reference>
<dbReference type="Pfam" id="PF20258">
    <property type="entry name" value="tRNA_Me_trans_C"/>
    <property type="match status" value="1"/>
</dbReference>
<feature type="site" description="Interaction with tRNA" evidence="9">
    <location>
        <position position="314"/>
    </location>
</feature>
<gene>
    <name evidence="9" type="primary">mnmA</name>
    <name evidence="12" type="ORF">CH333_09240</name>
</gene>
<dbReference type="InterPro" id="IPR046884">
    <property type="entry name" value="MnmA-like_central"/>
</dbReference>
<dbReference type="GO" id="GO:0002143">
    <property type="term" value="P:tRNA wobble position uridine thiolation"/>
    <property type="evidence" value="ECO:0007669"/>
    <property type="project" value="TreeGrafter"/>
</dbReference>
<comment type="caution">
    <text evidence="12">The sequence shown here is derived from an EMBL/GenBank/DDBJ whole genome shotgun (WGS) entry which is preliminary data.</text>
</comment>
<evidence type="ECO:0000256" key="4">
    <source>
        <dbReference type="ARBA" id="ARBA00022741"/>
    </source>
</evidence>
<dbReference type="Gene3D" id="2.40.30.10">
    <property type="entry name" value="Translation factors"/>
    <property type="match status" value="1"/>
</dbReference>
<dbReference type="PANTHER" id="PTHR11933">
    <property type="entry name" value="TRNA 5-METHYLAMINOMETHYL-2-THIOURIDYLATE -METHYLTRANSFERASE"/>
    <property type="match status" value="1"/>
</dbReference>
<evidence type="ECO:0000256" key="3">
    <source>
        <dbReference type="ARBA" id="ARBA00022694"/>
    </source>
</evidence>
<dbReference type="Gene3D" id="3.40.50.620">
    <property type="entry name" value="HUPs"/>
    <property type="match status" value="1"/>
</dbReference>
<feature type="binding site" evidence="9">
    <location>
        <begin position="6"/>
        <end position="13"/>
    </location>
    <ligand>
        <name>ATP</name>
        <dbReference type="ChEBI" id="CHEBI:30616"/>
    </ligand>
</feature>
<dbReference type="InterPro" id="IPR014729">
    <property type="entry name" value="Rossmann-like_a/b/a_fold"/>
</dbReference>
<evidence type="ECO:0000313" key="12">
    <source>
        <dbReference type="EMBL" id="OYD13984.1"/>
    </source>
</evidence>
<keyword evidence="3 9" id="KW-0819">tRNA processing</keyword>
<evidence type="ECO:0000259" key="10">
    <source>
        <dbReference type="Pfam" id="PF20258"/>
    </source>
</evidence>
<feature type="domain" description="tRNA-specific 2-thiouridylase MnmA-like central" evidence="11">
    <location>
        <begin position="190"/>
        <end position="251"/>
    </location>
</feature>
<organism evidence="12 13">
    <name type="scientific">candidate division WOR-3 bacterium JGI_Cruoil_03_44_89</name>
    <dbReference type="NCBI Taxonomy" id="1973748"/>
    <lineage>
        <taxon>Bacteria</taxon>
        <taxon>Bacteria division WOR-3</taxon>
    </lineage>
</organism>
<dbReference type="GO" id="GO:0005737">
    <property type="term" value="C:cytoplasm"/>
    <property type="evidence" value="ECO:0007669"/>
    <property type="project" value="UniProtKB-SubCell"/>
</dbReference>
<evidence type="ECO:0000256" key="1">
    <source>
        <dbReference type="ARBA" id="ARBA00022555"/>
    </source>
</evidence>
<keyword evidence="7" id="KW-1015">Disulfide bond</keyword>
<dbReference type="CDD" id="cd01998">
    <property type="entry name" value="MnmA_TRMU-like"/>
    <property type="match status" value="1"/>
</dbReference>
<dbReference type="InterPro" id="IPR023382">
    <property type="entry name" value="MnmA-like_central_sf"/>
</dbReference>
<keyword evidence="2 9" id="KW-0808">Transferase</keyword>
<comment type="function">
    <text evidence="9">Catalyzes the 2-thiolation of uridine at the wobble position (U34) of tRNA, leading to the formation of s(2)U34.</text>
</comment>
<sequence length="337" mass="38700">MDVAVLISGGVDSSVAALILKEEGYDVVGVTLDMHKFSRVDIERTRKVTEKIAIPHIVLDVRADFEREVIRYFIDEYKHGRTPNPCVVCNRRIKFGIAMDGLKFDKFATGHYARVSCENRRVLKKGIDASRDQSYFLSMIEKKRLKHIIFPLGNRKKEEVRRKAEKIGVHFDERRESREICFTEGKYSYFLEDILGTMEGDIVDVEGNVIGRHMGIAGYTIGQRKGIGKPDIRPYYIVKIDPRKNRLIVGREEDLYSNVLFIKHPNWLSISPPRVPLPVDVKIRYGQKPVRAIFYPDRNMVEFTFPQRAVTPGQLAAFYDGEVLLGGGWISLRQCSF</sequence>
<evidence type="ECO:0000256" key="2">
    <source>
        <dbReference type="ARBA" id="ARBA00022679"/>
    </source>
</evidence>
<dbReference type="InterPro" id="IPR046885">
    <property type="entry name" value="MnmA-like_C"/>
</dbReference>
<keyword evidence="4 9" id="KW-0547">Nucleotide-binding</keyword>
<evidence type="ECO:0000256" key="9">
    <source>
        <dbReference type="HAMAP-Rule" id="MF_00144"/>
    </source>
</evidence>
<feature type="region of interest" description="Interaction with tRNA" evidence="9">
    <location>
        <begin position="131"/>
        <end position="133"/>
    </location>
</feature>